<reference evidence="4 5" key="1">
    <citation type="submission" date="2019-08" db="EMBL/GenBank/DDBJ databases">
        <authorList>
            <person name="Alioto T."/>
            <person name="Alioto T."/>
            <person name="Gomez Garrido J."/>
        </authorList>
    </citation>
    <scope>NUCLEOTIDE SEQUENCE [LARGE SCALE GENOMIC DNA]</scope>
</reference>
<keyword evidence="1 4" id="KW-0347">Helicase</keyword>
<dbReference type="GO" id="GO:0000723">
    <property type="term" value="P:telomere maintenance"/>
    <property type="evidence" value="ECO:0007669"/>
    <property type="project" value="InterPro"/>
</dbReference>
<keyword evidence="1" id="KW-0378">Hydrolase</keyword>
<evidence type="ECO:0000313" key="5">
    <source>
        <dbReference type="Proteomes" id="UP000325440"/>
    </source>
</evidence>
<comment type="catalytic activity">
    <reaction evidence="1">
        <text>ATP + H2O = ADP + phosphate + H(+)</text>
        <dbReference type="Rhea" id="RHEA:13065"/>
        <dbReference type="ChEBI" id="CHEBI:15377"/>
        <dbReference type="ChEBI" id="CHEBI:15378"/>
        <dbReference type="ChEBI" id="CHEBI:30616"/>
        <dbReference type="ChEBI" id="CHEBI:43474"/>
        <dbReference type="ChEBI" id="CHEBI:456216"/>
        <dbReference type="EC" id="5.6.2.3"/>
    </reaction>
</comment>
<evidence type="ECO:0000259" key="3">
    <source>
        <dbReference type="Pfam" id="PF05970"/>
    </source>
</evidence>
<comment type="similarity">
    <text evidence="1">Belongs to the helicase family.</text>
</comment>
<dbReference type="Pfam" id="PF05970">
    <property type="entry name" value="PIF1"/>
    <property type="match status" value="1"/>
</dbReference>
<dbReference type="PANTHER" id="PTHR10492:SF57">
    <property type="entry name" value="ATP-DEPENDENT DNA HELICASE"/>
    <property type="match status" value="1"/>
</dbReference>
<keyword evidence="1" id="KW-0067">ATP-binding</keyword>
<feature type="domain" description="DNA helicase Pif1-like DEAD-box helicase" evidence="3">
    <location>
        <begin position="326"/>
        <end position="393"/>
    </location>
</feature>
<proteinExistence type="inferred from homology"/>
<dbReference type="AlphaFoldDB" id="A0A5E4MYJ8"/>
<dbReference type="GO" id="GO:0005524">
    <property type="term" value="F:ATP binding"/>
    <property type="evidence" value="ECO:0007669"/>
    <property type="project" value="UniProtKB-KW"/>
</dbReference>
<dbReference type="OrthoDB" id="8190113at2759"/>
<dbReference type="EMBL" id="CABPRJ010001073">
    <property type="protein sequence ID" value="VVC35150.1"/>
    <property type="molecule type" value="Genomic_DNA"/>
</dbReference>
<dbReference type="Proteomes" id="UP000325440">
    <property type="component" value="Unassembled WGS sequence"/>
</dbReference>
<dbReference type="InterPro" id="IPR010285">
    <property type="entry name" value="DNA_helicase_pif1-like_DEAD"/>
</dbReference>
<feature type="region of interest" description="Disordered" evidence="2">
    <location>
        <begin position="1"/>
        <end position="40"/>
    </location>
</feature>
<comment type="cofactor">
    <cofactor evidence="1">
        <name>Mg(2+)</name>
        <dbReference type="ChEBI" id="CHEBI:18420"/>
    </cofactor>
</comment>
<protein>
    <recommendedName>
        <fullName evidence="1">ATP-dependent DNA helicase</fullName>
        <ecNumber evidence="1">5.6.2.3</ecNumber>
    </recommendedName>
</protein>
<dbReference type="PANTHER" id="PTHR10492">
    <property type="match status" value="1"/>
</dbReference>
<keyword evidence="1" id="KW-0547">Nucleotide-binding</keyword>
<gene>
    <name evidence="4" type="ORF">CINCED_3A015647</name>
</gene>
<dbReference type="GO" id="GO:0016887">
    <property type="term" value="F:ATP hydrolysis activity"/>
    <property type="evidence" value="ECO:0007669"/>
    <property type="project" value="RHEA"/>
</dbReference>
<evidence type="ECO:0000313" key="4">
    <source>
        <dbReference type="EMBL" id="VVC35150.1"/>
    </source>
</evidence>
<evidence type="ECO:0000256" key="2">
    <source>
        <dbReference type="SAM" id="MobiDB-lite"/>
    </source>
</evidence>
<keyword evidence="1" id="KW-0234">DNA repair</keyword>
<name>A0A5E4MYJ8_9HEMI</name>
<dbReference type="GO" id="GO:0006281">
    <property type="term" value="P:DNA repair"/>
    <property type="evidence" value="ECO:0007669"/>
    <property type="project" value="UniProtKB-KW"/>
</dbReference>
<accession>A0A5E4MYJ8</accession>
<organism evidence="4 5">
    <name type="scientific">Cinara cedri</name>
    <dbReference type="NCBI Taxonomy" id="506608"/>
    <lineage>
        <taxon>Eukaryota</taxon>
        <taxon>Metazoa</taxon>
        <taxon>Ecdysozoa</taxon>
        <taxon>Arthropoda</taxon>
        <taxon>Hexapoda</taxon>
        <taxon>Insecta</taxon>
        <taxon>Pterygota</taxon>
        <taxon>Neoptera</taxon>
        <taxon>Paraneoptera</taxon>
        <taxon>Hemiptera</taxon>
        <taxon>Sternorrhyncha</taxon>
        <taxon>Aphidomorpha</taxon>
        <taxon>Aphidoidea</taxon>
        <taxon>Aphididae</taxon>
        <taxon>Lachninae</taxon>
        <taxon>Cinara</taxon>
    </lineage>
</organism>
<dbReference type="EC" id="5.6.2.3" evidence="1"/>
<keyword evidence="5" id="KW-1185">Reference proteome</keyword>
<sequence length="455" mass="52215">MPTKRKGADLNRNTSKSRSLRNRRSERTEEQIQQQNTDARVRMAQLRQEESEDTRAERNEVIRLEQRQSRRFTVNRRRTNDQQRQQVHRAFTSDSFLRLAFQYEPDIEYYAHSKVVIGAMDKECPHCHALKFKNEPAGMCCASGKVQLPEIETPSEPLNGLLIGTDPDSNVFLKSIRTFNSCFQMTSFGATEIVRNTNANVLTTCFSARAQILWDNHKDSMTDDILHQHRTRCHDLTITFSDAMYNEALIAIEDLCIVIANLPLSHFGMISPNRTESDLMNTEMNRELQYNTVEMAAIVARNVPLMNEEQRTVYDRIMLAVSAGQGDFRQTLPVIPRSTYADEINACLKSSPLWRNVEKVQLKVNMRVQMLQHPSAETFSKQLLDIGDGKVAIDETGYVKLPTDFCTIADSQDTLIEQIFPDVHTQYINHEWLAERAILAAKNVDVDNLNLKIQM</sequence>
<dbReference type="GO" id="GO:0043139">
    <property type="term" value="F:5'-3' DNA helicase activity"/>
    <property type="evidence" value="ECO:0007669"/>
    <property type="project" value="UniProtKB-EC"/>
</dbReference>
<evidence type="ECO:0000256" key="1">
    <source>
        <dbReference type="RuleBase" id="RU363044"/>
    </source>
</evidence>
<feature type="non-terminal residue" evidence="4">
    <location>
        <position position="455"/>
    </location>
</feature>
<keyword evidence="1" id="KW-0227">DNA damage</keyword>
<dbReference type="GO" id="GO:0006310">
    <property type="term" value="P:DNA recombination"/>
    <property type="evidence" value="ECO:0007669"/>
    <property type="project" value="UniProtKB-KW"/>
</dbReference>
<keyword evidence="1" id="KW-0233">DNA recombination</keyword>